<dbReference type="NCBIfam" id="NF033788">
    <property type="entry name" value="HTH_metalloreg"/>
    <property type="match status" value="1"/>
</dbReference>
<keyword evidence="4" id="KW-1185">Reference proteome</keyword>
<dbReference type="GO" id="GO:0003677">
    <property type="term" value="F:DNA binding"/>
    <property type="evidence" value="ECO:0007669"/>
    <property type="project" value="UniProtKB-KW"/>
</dbReference>
<dbReference type="InterPro" id="IPR036390">
    <property type="entry name" value="WH_DNA-bd_sf"/>
</dbReference>
<dbReference type="AlphaFoldDB" id="A0A7W8DN02"/>
<dbReference type="Gene3D" id="1.10.10.10">
    <property type="entry name" value="Winged helix-like DNA-binding domain superfamily/Winged helix DNA-binding domain"/>
    <property type="match status" value="1"/>
</dbReference>
<dbReference type="PANTHER" id="PTHR38600:SF2">
    <property type="entry name" value="SLL0088 PROTEIN"/>
    <property type="match status" value="1"/>
</dbReference>
<protein>
    <submittedName>
        <fullName evidence="3">DNA-binding transcriptional ArsR family regulator</fullName>
    </submittedName>
</protein>
<dbReference type="PROSITE" id="PS50987">
    <property type="entry name" value="HTH_ARSR_2"/>
    <property type="match status" value="1"/>
</dbReference>
<dbReference type="InterPro" id="IPR011991">
    <property type="entry name" value="ArsR-like_HTH"/>
</dbReference>
<comment type="caution">
    <text evidence="3">The sequence shown here is derived from an EMBL/GenBank/DDBJ whole genome shotgun (WGS) entry which is preliminary data.</text>
</comment>
<dbReference type="Pfam" id="PF12840">
    <property type="entry name" value="HTH_20"/>
    <property type="match status" value="1"/>
</dbReference>
<evidence type="ECO:0000313" key="3">
    <source>
        <dbReference type="EMBL" id="MBB5035585.1"/>
    </source>
</evidence>
<dbReference type="Proteomes" id="UP000590740">
    <property type="component" value="Unassembled WGS sequence"/>
</dbReference>
<dbReference type="SMART" id="SM00418">
    <property type="entry name" value="HTH_ARSR"/>
    <property type="match status" value="1"/>
</dbReference>
<accession>A0A7W8DN02</accession>
<evidence type="ECO:0000259" key="2">
    <source>
        <dbReference type="PROSITE" id="PS50987"/>
    </source>
</evidence>
<feature type="region of interest" description="Disordered" evidence="1">
    <location>
        <begin position="102"/>
        <end position="124"/>
    </location>
</feature>
<proteinExistence type="predicted"/>
<dbReference type="EMBL" id="JACHIG010000020">
    <property type="protein sequence ID" value="MBB5035585.1"/>
    <property type="molecule type" value="Genomic_DNA"/>
</dbReference>
<dbReference type="CDD" id="cd00090">
    <property type="entry name" value="HTH_ARSR"/>
    <property type="match status" value="1"/>
</dbReference>
<organism evidence="3 4">
    <name type="scientific">Prosthecobacter vanneervenii</name>
    <dbReference type="NCBI Taxonomy" id="48466"/>
    <lineage>
        <taxon>Bacteria</taxon>
        <taxon>Pseudomonadati</taxon>
        <taxon>Verrucomicrobiota</taxon>
        <taxon>Verrucomicrobiia</taxon>
        <taxon>Verrucomicrobiales</taxon>
        <taxon>Verrucomicrobiaceae</taxon>
        <taxon>Prosthecobacter</taxon>
    </lineage>
</organism>
<dbReference type="SUPFAM" id="SSF46785">
    <property type="entry name" value="Winged helix' DNA-binding domain"/>
    <property type="match status" value="1"/>
</dbReference>
<dbReference type="InterPro" id="IPR036388">
    <property type="entry name" value="WH-like_DNA-bd_sf"/>
</dbReference>
<evidence type="ECO:0000313" key="4">
    <source>
        <dbReference type="Proteomes" id="UP000590740"/>
    </source>
</evidence>
<feature type="compositionally biased region" description="Low complexity" evidence="1">
    <location>
        <begin position="114"/>
        <end position="124"/>
    </location>
</feature>
<evidence type="ECO:0000256" key="1">
    <source>
        <dbReference type="SAM" id="MobiDB-lite"/>
    </source>
</evidence>
<dbReference type="RefSeq" id="WP_184344532.1">
    <property type="nucleotide sequence ID" value="NZ_JACHIG010000020.1"/>
</dbReference>
<dbReference type="PRINTS" id="PR00778">
    <property type="entry name" value="HTHARSR"/>
</dbReference>
<reference evidence="3 4" key="1">
    <citation type="submission" date="2020-08" db="EMBL/GenBank/DDBJ databases">
        <title>Genomic Encyclopedia of Type Strains, Phase IV (KMG-IV): sequencing the most valuable type-strain genomes for metagenomic binning, comparative biology and taxonomic classification.</title>
        <authorList>
            <person name="Goeker M."/>
        </authorList>
    </citation>
    <scope>NUCLEOTIDE SEQUENCE [LARGE SCALE GENOMIC DNA]</scope>
    <source>
        <strain evidence="3 4">DSM 12252</strain>
    </source>
</reference>
<dbReference type="GO" id="GO:0003700">
    <property type="term" value="F:DNA-binding transcription factor activity"/>
    <property type="evidence" value="ECO:0007669"/>
    <property type="project" value="InterPro"/>
</dbReference>
<feature type="domain" description="HTH arsR-type" evidence="2">
    <location>
        <begin position="2"/>
        <end position="96"/>
    </location>
</feature>
<dbReference type="PANTHER" id="PTHR38600">
    <property type="entry name" value="TRANSCRIPTIONAL REGULATORY PROTEIN"/>
    <property type="match status" value="1"/>
</dbReference>
<sequence>MRRTPKPMLLDLVFAALSDATRRGLLTRLIDGEATVGELAEPLQMSLPAVSKHLRVLEDAGLLRRRINGRTHYITANPKPLHEAVNWIERHRQMWEGSFDKPASLVERAPPETPAGETGTPEMA</sequence>
<gene>
    <name evidence="3" type="ORF">HNQ65_005198</name>
</gene>
<dbReference type="InterPro" id="IPR001845">
    <property type="entry name" value="HTH_ArsR_DNA-bd_dom"/>
</dbReference>
<keyword evidence="3" id="KW-0238">DNA-binding</keyword>
<name>A0A7W8DN02_9BACT</name>